<protein>
    <submittedName>
        <fullName evidence="1">Uncharacterized protein</fullName>
    </submittedName>
</protein>
<gene>
    <name evidence="1" type="ORF">T10_11811</name>
</gene>
<name>A0A0V1LZU7_9BILA</name>
<accession>A0A0V1LZU7</accession>
<evidence type="ECO:0000313" key="2">
    <source>
        <dbReference type="Proteomes" id="UP000054843"/>
    </source>
</evidence>
<evidence type="ECO:0000313" key="1">
    <source>
        <dbReference type="EMBL" id="KRZ64993.1"/>
    </source>
</evidence>
<reference evidence="1 2" key="1">
    <citation type="submission" date="2015-01" db="EMBL/GenBank/DDBJ databases">
        <title>Evolution of Trichinella species and genotypes.</title>
        <authorList>
            <person name="Korhonen P.K."/>
            <person name="Edoardo P."/>
            <person name="Giuseppe L.R."/>
            <person name="Gasser R.B."/>
        </authorList>
    </citation>
    <scope>NUCLEOTIDE SEQUENCE [LARGE SCALE GENOMIC DNA]</scope>
    <source>
        <strain evidence="1">ISS1980</strain>
    </source>
</reference>
<sequence length="102" mass="11034">MGAKLSGGKLHLDEQNSVVRILWRGNGTGGKKATMVDRLEVGGEKTALGHNKCKGVFAEKAARGGKMLVKLFGGKLPHARQNSAGLDFVERKRQWAEKILHG</sequence>
<comment type="caution">
    <text evidence="1">The sequence shown here is derived from an EMBL/GenBank/DDBJ whole genome shotgun (WGS) entry which is preliminary data.</text>
</comment>
<dbReference type="Proteomes" id="UP000054843">
    <property type="component" value="Unassembled WGS sequence"/>
</dbReference>
<dbReference type="AlphaFoldDB" id="A0A0V1LZU7"/>
<proteinExistence type="predicted"/>
<dbReference type="EMBL" id="JYDO01000603">
    <property type="protein sequence ID" value="KRZ64993.1"/>
    <property type="molecule type" value="Genomic_DNA"/>
</dbReference>
<keyword evidence="2" id="KW-1185">Reference proteome</keyword>
<organism evidence="1 2">
    <name type="scientific">Trichinella papuae</name>
    <dbReference type="NCBI Taxonomy" id="268474"/>
    <lineage>
        <taxon>Eukaryota</taxon>
        <taxon>Metazoa</taxon>
        <taxon>Ecdysozoa</taxon>
        <taxon>Nematoda</taxon>
        <taxon>Enoplea</taxon>
        <taxon>Dorylaimia</taxon>
        <taxon>Trichinellida</taxon>
        <taxon>Trichinellidae</taxon>
        <taxon>Trichinella</taxon>
    </lineage>
</organism>